<organism evidence="7">
    <name type="scientific">Methylobacterium bullatum</name>
    <dbReference type="NCBI Taxonomy" id="570505"/>
    <lineage>
        <taxon>Bacteria</taxon>
        <taxon>Pseudomonadati</taxon>
        <taxon>Pseudomonadota</taxon>
        <taxon>Alphaproteobacteria</taxon>
        <taxon>Hyphomicrobiales</taxon>
        <taxon>Methylobacteriaceae</taxon>
        <taxon>Methylobacterium</taxon>
    </lineage>
</organism>
<dbReference type="PIRSF" id="PIRSF001434">
    <property type="entry name" value="CGS"/>
    <property type="match status" value="1"/>
</dbReference>
<dbReference type="SUPFAM" id="SSF53383">
    <property type="entry name" value="PLP-dependent transferases"/>
    <property type="match status" value="1"/>
</dbReference>
<keyword evidence="3" id="KW-0808">Transferase</keyword>
<accession>A0A679JJT9</accession>
<dbReference type="GO" id="GO:0071269">
    <property type="term" value="P:L-homocysteine biosynthetic process"/>
    <property type="evidence" value="ECO:0007669"/>
    <property type="project" value="TreeGrafter"/>
</dbReference>
<dbReference type="Pfam" id="PF01053">
    <property type="entry name" value="Cys_Met_Meta_PP"/>
    <property type="match status" value="1"/>
</dbReference>
<dbReference type="PANTHER" id="PTHR43797:SF2">
    <property type="entry name" value="HOMOCYSTEINE_CYSTEINE SYNTHASE"/>
    <property type="match status" value="1"/>
</dbReference>
<keyword evidence="4 5" id="KW-0663">Pyridoxal phosphate</keyword>
<dbReference type="GO" id="GO:0005737">
    <property type="term" value="C:cytoplasm"/>
    <property type="evidence" value="ECO:0007669"/>
    <property type="project" value="TreeGrafter"/>
</dbReference>
<dbReference type="GO" id="GO:0019346">
    <property type="term" value="P:transsulfuration"/>
    <property type="evidence" value="ECO:0007669"/>
    <property type="project" value="InterPro"/>
</dbReference>
<dbReference type="Gene3D" id="3.90.1150.10">
    <property type="entry name" value="Aspartate Aminotransferase, domain 1"/>
    <property type="match status" value="1"/>
</dbReference>
<dbReference type="InterPro" id="IPR015421">
    <property type="entry name" value="PyrdxlP-dep_Trfase_major"/>
</dbReference>
<evidence type="ECO:0000256" key="1">
    <source>
        <dbReference type="ARBA" id="ARBA00001933"/>
    </source>
</evidence>
<dbReference type="InterPro" id="IPR015424">
    <property type="entry name" value="PyrdxlP-dep_Trfase"/>
</dbReference>
<dbReference type="CDD" id="cd00614">
    <property type="entry name" value="CGS_like"/>
    <property type="match status" value="1"/>
</dbReference>
<protein>
    <submittedName>
        <fullName evidence="7">L-methionine gamma-lyase</fullName>
        <ecNumber evidence="7">4.4.1.11</ecNumber>
    </submittedName>
</protein>
<evidence type="ECO:0000256" key="2">
    <source>
        <dbReference type="ARBA" id="ARBA00009077"/>
    </source>
</evidence>
<comment type="cofactor">
    <cofactor evidence="1 6">
        <name>pyridoxal 5'-phosphate</name>
        <dbReference type="ChEBI" id="CHEBI:597326"/>
    </cofactor>
</comment>
<dbReference type="FunFam" id="3.40.640.10:FF:000046">
    <property type="entry name" value="Cystathionine gamma-lyase"/>
    <property type="match status" value="1"/>
</dbReference>
<evidence type="ECO:0000313" key="7">
    <source>
        <dbReference type="EMBL" id="CAA2107669.1"/>
    </source>
</evidence>
<dbReference type="EC" id="4.4.1.11" evidence="7"/>
<dbReference type="GO" id="GO:0006535">
    <property type="term" value="P:cysteine biosynthetic process from serine"/>
    <property type="evidence" value="ECO:0007669"/>
    <property type="project" value="TreeGrafter"/>
</dbReference>
<dbReference type="NCBIfam" id="TIGR01326">
    <property type="entry name" value="OAH_OAS_sulfhy"/>
    <property type="match status" value="1"/>
</dbReference>
<evidence type="ECO:0000256" key="6">
    <source>
        <dbReference type="RuleBase" id="RU362118"/>
    </source>
</evidence>
<dbReference type="Gene3D" id="3.40.640.10">
    <property type="entry name" value="Type I PLP-dependent aspartate aminotransferase-like (Major domain)"/>
    <property type="match status" value="1"/>
</dbReference>
<reference evidence="7" key="1">
    <citation type="submission" date="2019-12" db="EMBL/GenBank/DDBJ databases">
        <authorList>
            <person name="Cremers G."/>
        </authorList>
    </citation>
    <scope>NUCLEOTIDE SEQUENCE</scope>
    <source>
        <strain evidence="7">Mbul1</strain>
    </source>
</reference>
<sequence>MATETRPLRFATQAVHAGAAPDPATGARVQPIYFTNGFVFESTEQAADIFAMRRTGFSYSRGSNPTVAALERRVAALEGAKAAVAVSSGQSALLLVLMTLMKSGDAYVASPRLFGGSLGLMNRLDARYDLKPLFAKGLTPADFEAAITPQTKAIVCESIVNPCATVMDIAGIAEVAKRHNLPLVVDNTLASPALIRPIEHGADIVFHSTSKFLGGSGQTIGGIICDAGTFDWPAAAGRYNLITEPWADYDGLVVSDRFPDFSFAVACRLFGLRDLGPGLSPMNAFLTLTGIETLPLRMKRHCQNAKAVAAFLKDHPAVEWVSYPALPGQSGEELAARYVPEGPGSIFTFALKGGEPAAVKFIMSLNLVSHLVNIGEIKSLAIHPATTTHRQLTAADKAAALVGPETVRLSIGLENVEDLIADIAQALDQAVA</sequence>
<dbReference type="InterPro" id="IPR006235">
    <property type="entry name" value="OAc-hSer/O-AcSer_sulfhydrylase"/>
</dbReference>
<dbReference type="GO" id="GO:0003961">
    <property type="term" value="F:O-acetylhomoserine aminocarboxypropyltransferase activity"/>
    <property type="evidence" value="ECO:0007669"/>
    <property type="project" value="TreeGrafter"/>
</dbReference>
<dbReference type="GO" id="GO:0030170">
    <property type="term" value="F:pyridoxal phosphate binding"/>
    <property type="evidence" value="ECO:0007669"/>
    <property type="project" value="InterPro"/>
</dbReference>
<dbReference type="PANTHER" id="PTHR43797">
    <property type="entry name" value="HOMOCYSTEINE/CYSTEINE SYNTHASE"/>
    <property type="match status" value="1"/>
</dbReference>
<dbReference type="GO" id="GO:0018826">
    <property type="term" value="F:methionine gamma-lyase activity"/>
    <property type="evidence" value="ECO:0007669"/>
    <property type="project" value="UniProtKB-EC"/>
</dbReference>
<comment type="similarity">
    <text evidence="2 6">Belongs to the trans-sulfuration enzymes family.</text>
</comment>
<evidence type="ECO:0000256" key="5">
    <source>
        <dbReference type="PIRSR" id="PIRSR001434-2"/>
    </source>
</evidence>
<evidence type="ECO:0000256" key="4">
    <source>
        <dbReference type="ARBA" id="ARBA00022898"/>
    </source>
</evidence>
<feature type="modified residue" description="N6-(pyridoxal phosphate)lysine" evidence="5">
    <location>
        <position position="211"/>
    </location>
</feature>
<keyword evidence="7" id="KW-0456">Lyase</keyword>
<dbReference type="GO" id="GO:0004124">
    <property type="term" value="F:cysteine synthase activity"/>
    <property type="evidence" value="ECO:0007669"/>
    <property type="project" value="TreeGrafter"/>
</dbReference>
<proteinExistence type="inferred from homology"/>
<dbReference type="InterPro" id="IPR000277">
    <property type="entry name" value="Cys/Met-Metab_PyrdxlP-dep_enz"/>
</dbReference>
<name>A0A679JJT9_9HYPH</name>
<gene>
    <name evidence="7" type="primary">mgl</name>
    <name evidence="7" type="ORF">MBUL_04276</name>
</gene>
<dbReference type="EMBL" id="LR743504">
    <property type="protein sequence ID" value="CAA2107669.1"/>
    <property type="molecule type" value="Genomic_DNA"/>
</dbReference>
<dbReference type="InterPro" id="IPR015422">
    <property type="entry name" value="PyrdxlP-dep_Trfase_small"/>
</dbReference>
<evidence type="ECO:0000256" key="3">
    <source>
        <dbReference type="ARBA" id="ARBA00022679"/>
    </source>
</evidence>
<dbReference type="AlphaFoldDB" id="A0A679JJT9"/>